<dbReference type="PROSITE" id="PS50943">
    <property type="entry name" value="HTH_CROC1"/>
    <property type="match status" value="1"/>
</dbReference>
<dbReference type="Proteomes" id="UP001224122">
    <property type="component" value="Unassembled WGS sequence"/>
</dbReference>
<evidence type="ECO:0000259" key="1">
    <source>
        <dbReference type="PROSITE" id="PS50943"/>
    </source>
</evidence>
<name>A0ABT9XQ66_9BACI</name>
<reference evidence="2 3" key="1">
    <citation type="submission" date="2023-07" db="EMBL/GenBank/DDBJ databases">
        <title>Genomic Encyclopedia of Type Strains, Phase IV (KMG-IV): sequencing the most valuable type-strain genomes for metagenomic binning, comparative biology and taxonomic classification.</title>
        <authorList>
            <person name="Goeker M."/>
        </authorList>
    </citation>
    <scope>NUCLEOTIDE SEQUENCE [LARGE SCALE GENOMIC DNA]</scope>
    <source>
        <strain evidence="2 3">DSM 27594</strain>
    </source>
</reference>
<protein>
    <submittedName>
        <fullName evidence="2">Transcriptional regulator with XRE-family HTH domain</fullName>
    </submittedName>
</protein>
<dbReference type="InterPro" id="IPR010982">
    <property type="entry name" value="Lambda_DNA-bd_dom_sf"/>
</dbReference>
<dbReference type="SMART" id="SM00530">
    <property type="entry name" value="HTH_XRE"/>
    <property type="match status" value="1"/>
</dbReference>
<dbReference type="Gene3D" id="1.10.260.40">
    <property type="entry name" value="lambda repressor-like DNA-binding domains"/>
    <property type="match status" value="1"/>
</dbReference>
<evidence type="ECO:0000313" key="2">
    <source>
        <dbReference type="EMBL" id="MDQ0197097.1"/>
    </source>
</evidence>
<dbReference type="CDD" id="cd00093">
    <property type="entry name" value="HTH_XRE"/>
    <property type="match status" value="1"/>
</dbReference>
<gene>
    <name evidence="2" type="ORF">J2S10_000202</name>
</gene>
<dbReference type="RefSeq" id="WP_307403801.1">
    <property type="nucleotide sequence ID" value="NZ_JAUSTW010000001.1"/>
</dbReference>
<dbReference type="SUPFAM" id="SSF47413">
    <property type="entry name" value="lambda repressor-like DNA-binding domains"/>
    <property type="match status" value="1"/>
</dbReference>
<keyword evidence="3" id="KW-1185">Reference proteome</keyword>
<dbReference type="EMBL" id="JAUSTW010000001">
    <property type="protein sequence ID" value="MDQ0197097.1"/>
    <property type="molecule type" value="Genomic_DNA"/>
</dbReference>
<evidence type="ECO:0000313" key="3">
    <source>
        <dbReference type="Proteomes" id="UP001224122"/>
    </source>
</evidence>
<proteinExistence type="predicted"/>
<dbReference type="Pfam" id="PF01381">
    <property type="entry name" value="HTH_3"/>
    <property type="match status" value="1"/>
</dbReference>
<accession>A0ABT9XQ66</accession>
<organism evidence="2 3">
    <name type="scientific">Neobacillus ginsengisoli</name>
    <dbReference type="NCBI Taxonomy" id="904295"/>
    <lineage>
        <taxon>Bacteria</taxon>
        <taxon>Bacillati</taxon>
        <taxon>Bacillota</taxon>
        <taxon>Bacilli</taxon>
        <taxon>Bacillales</taxon>
        <taxon>Bacillaceae</taxon>
        <taxon>Neobacillus</taxon>
    </lineage>
</organism>
<feature type="domain" description="HTH cro/C1-type" evidence="1">
    <location>
        <begin position="7"/>
        <end position="62"/>
    </location>
</feature>
<sequence>MELQHFIKQQRLKKGMSARKLSEKIGASNAYVSLLESGKFENPTKDMIIRIFKELDIDPNELIRYQVVGENEGLDKVFEKEALRKMMVLRKEIDNAIETLDIEEIDGLWDVTHTHRELLSLFSRGGKELLDEVILFTEFYLDRKDKRG</sequence>
<dbReference type="InterPro" id="IPR001387">
    <property type="entry name" value="Cro/C1-type_HTH"/>
</dbReference>
<comment type="caution">
    <text evidence="2">The sequence shown here is derived from an EMBL/GenBank/DDBJ whole genome shotgun (WGS) entry which is preliminary data.</text>
</comment>